<organism evidence="2 3">
    <name type="scientific">Phyllostomus discolor</name>
    <name type="common">pale spear-nosed bat</name>
    <dbReference type="NCBI Taxonomy" id="89673"/>
    <lineage>
        <taxon>Eukaryota</taxon>
        <taxon>Metazoa</taxon>
        <taxon>Chordata</taxon>
        <taxon>Craniata</taxon>
        <taxon>Vertebrata</taxon>
        <taxon>Euteleostomi</taxon>
        <taxon>Mammalia</taxon>
        <taxon>Eutheria</taxon>
        <taxon>Laurasiatheria</taxon>
        <taxon>Chiroptera</taxon>
        <taxon>Yangochiroptera</taxon>
        <taxon>Phyllostomidae</taxon>
        <taxon>Phyllostominae</taxon>
        <taxon>Phyllostomus</taxon>
    </lineage>
</organism>
<evidence type="ECO:0000313" key="2">
    <source>
        <dbReference type="EMBL" id="KAF6094633.1"/>
    </source>
</evidence>
<proteinExistence type="predicted"/>
<evidence type="ECO:0000256" key="1">
    <source>
        <dbReference type="SAM" id="MobiDB-lite"/>
    </source>
</evidence>
<gene>
    <name evidence="2" type="ORF">HJG60_011751</name>
</gene>
<dbReference type="EMBL" id="JABVXQ010000008">
    <property type="protein sequence ID" value="KAF6094633.1"/>
    <property type="molecule type" value="Genomic_DNA"/>
</dbReference>
<sequence>MEGAVMPSHRPATADFPVTAPPHVVSSPAPCSPSQPGSELSGSGAQHPPSPCARCTATLSPGPVHTFQVLTTTLKTWLIWFLKVACHQLNLFLCLQHVICPCTLGEVPTPALSHLSPPIFLCVCLSTHISYLFSRLLIFSFLSSPVDIFMSVFRDREEGRETSM</sequence>
<protein>
    <submittedName>
        <fullName evidence="2">Uncharacterized protein</fullName>
    </submittedName>
</protein>
<feature type="region of interest" description="Disordered" evidence="1">
    <location>
        <begin position="27"/>
        <end position="47"/>
    </location>
</feature>
<accession>A0A833ZL14</accession>
<evidence type="ECO:0000313" key="3">
    <source>
        <dbReference type="Proteomes" id="UP000664940"/>
    </source>
</evidence>
<dbReference type="AlphaFoldDB" id="A0A833ZL14"/>
<feature type="compositionally biased region" description="Polar residues" evidence="1">
    <location>
        <begin position="32"/>
        <end position="44"/>
    </location>
</feature>
<comment type="caution">
    <text evidence="2">The sequence shown here is derived from an EMBL/GenBank/DDBJ whole genome shotgun (WGS) entry which is preliminary data.</text>
</comment>
<name>A0A833ZL14_9CHIR</name>
<reference evidence="2 3" key="1">
    <citation type="journal article" date="2020" name="Nature">
        <title>Six reference-quality genomes reveal evolution of bat adaptations.</title>
        <authorList>
            <person name="Jebb D."/>
            <person name="Huang Z."/>
            <person name="Pippel M."/>
            <person name="Hughes G.M."/>
            <person name="Lavrichenko K."/>
            <person name="Devanna P."/>
            <person name="Winkler S."/>
            <person name="Jermiin L.S."/>
            <person name="Skirmuntt E.C."/>
            <person name="Katzourakis A."/>
            <person name="Burkitt-Gray L."/>
            <person name="Ray D.A."/>
            <person name="Sullivan K.A.M."/>
            <person name="Roscito J.G."/>
            <person name="Kirilenko B.M."/>
            <person name="Davalos L.M."/>
            <person name="Corthals A.P."/>
            <person name="Power M.L."/>
            <person name="Jones G."/>
            <person name="Ransome R.D."/>
            <person name="Dechmann D.K.N."/>
            <person name="Locatelli A.G."/>
            <person name="Puechmaille S.J."/>
            <person name="Fedrigo O."/>
            <person name="Jarvis E.D."/>
            <person name="Hiller M."/>
            <person name="Vernes S.C."/>
            <person name="Myers E.W."/>
            <person name="Teeling E.C."/>
        </authorList>
    </citation>
    <scope>NUCLEOTIDE SEQUENCE [LARGE SCALE GENOMIC DNA]</scope>
    <source>
        <strain evidence="2">Bat1K_MPI-CBG_1</strain>
    </source>
</reference>
<dbReference type="Proteomes" id="UP000664940">
    <property type="component" value="Unassembled WGS sequence"/>
</dbReference>